<evidence type="ECO:0000256" key="1">
    <source>
        <dbReference type="SAM" id="Phobius"/>
    </source>
</evidence>
<dbReference type="AlphaFoldDB" id="A0A2V3V3E1"/>
<name>A0A2V3V3E1_9SPHN</name>
<evidence type="ECO:0000313" key="3">
    <source>
        <dbReference type="Proteomes" id="UP000248014"/>
    </source>
</evidence>
<keyword evidence="1" id="KW-0812">Transmembrane</keyword>
<dbReference type="EMBL" id="QJJM01000006">
    <property type="protein sequence ID" value="PXW76010.1"/>
    <property type="molecule type" value="Genomic_DNA"/>
</dbReference>
<keyword evidence="3" id="KW-1185">Reference proteome</keyword>
<keyword evidence="1" id="KW-0472">Membrane</keyword>
<evidence type="ECO:0000313" key="2">
    <source>
        <dbReference type="EMBL" id="PXW76010.1"/>
    </source>
</evidence>
<feature type="transmembrane region" description="Helical" evidence="1">
    <location>
        <begin position="33"/>
        <end position="51"/>
    </location>
</feature>
<feature type="transmembrane region" description="Helical" evidence="1">
    <location>
        <begin position="6"/>
        <end position="24"/>
    </location>
</feature>
<dbReference type="OrthoDB" id="7581964at2"/>
<organism evidence="2 3">
    <name type="scientific">Blastomonas natatoria</name>
    <dbReference type="NCBI Taxonomy" id="34015"/>
    <lineage>
        <taxon>Bacteria</taxon>
        <taxon>Pseudomonadati</taxon>
        <taxon>Pseudomonadota</taxon>
        <taxon>Alphaproteobacteria</taxon>
        <taxon>Sphingomonadales</taxon>
        <taxon>Sphingomonadaceae</taxon>
        <taxon>Blastomonas</taxon>
    </lineage>
</organism>
<proteinExistence type="predicted"/>
<dbReference type="RefSeq" id="WP_110298687.1">
    <property type="nucleotide sequence ID" value="NZ_QJJM01000006.1"/>
</dbReference>
<gene>
    <name evidence="2" type="ORF">C7451_106174</name>
</gene>
<protein>
    <submittedName>
        <fullName evidence="2">Uncharacterized protein</fullName>
    </submittedName>
</protein>
<dbReference type="Proteomes" id="UP000248014">
    <property type="component" value="Unassembled WGS sequence"/>
</dbReference>
<reference evidence="2 3" key="1">
    <citation type="submission" date="2018-05" db="EMBL/GenBank/DDBJ databases">
        <title>Genomic Encyclopedia of Type Strains, Phase IV (KMG-IV): sequencing the most valuable type-strain genomes for metagenomic binning, comparative biology and taxonomic classification.</title>
        <authorList>
            <person name="Goeker M."/>
        </authorList>
    </citation>
    <scope>NUCLEOTIDE SEQUENCE [LARGE SCALE GENOMIC DNA]</scope>
    <source>
        <strain evidence="2 3">DSM 3183</strain>
    </source>
</reference>
<keyword evidence="1" id="KW-1133">Transmembrane helix</keyword>
<sequence length="66" mass="7155">MTSFVLSIAMLTAIALVFGAIVLFRRGQRKQPALMLVLAVVMIANVVIWSIPTKNGQSLVKTEAPE</sequence>
<comment type="caution">
    <text evidence="2">The sequence shown here is derived from an EMBL/GenBank/DDBJ whole genome shotgun (WGS) entry which is preliminary data.</text>
</comment>
<accession>A0A2V3V3E1</accession>